<evidence type="ECO:0000313" key="1">
    <source>
        <dbReference type="EMBL" id="ROP36260.1"/>
    </source>
</evidence>
<dbReference type="RefSeq" id="WP_170184988.1">
    <property type="nucleotide sequence ID" value="NZ_RJKM01000001.1"/>
</dbReference>
<reference evidence="1 2" key="1">
    <citation type="submission" date="2018-11" db="EMBL/GenBank/DDBJ databases">
        <title>Sequencing the genomes of 1000 actinobacteria strains.</title>
        <authorList>
            <person name="Klenk H.-P."/>
        </authorList>
    </citation>
    <scope>NUCLEOTIDE SEQUENCE [LARGE SCALE GENOMIC DNA]</scope>
    <source>
        <strain evidence="1 2">DSM 44231</strain>
    </source>
</reference>
<name>A0A3N1H169_9PSEU</name>
<gene>
    <name evidence="1" type="ORF">EDD40_1525</name>
</gene>
<evidence type="ECO:0000313" key="2">
    <source>
        <dbReference type="Proteomes" id="UP000268727"/>
    </source>
</evidence>
<comment type="caution">
    <text evidence="1">The sequence shown here is derived from an EMBL/GenBank/DDBJ whole genome shotgun (WGS) entry which is preliminary data.</text>
</comment>
<dbReference type="AlphaFoldDB" id="A0A3N1H169"/>
<organism evidence="1 2">
    <name type="scientific">Saccharothrix texasensis</name>
    <dbReference type="NCBI Taxonomy" id="103734"/>
    <lineage>
        <taxon>Bacteria</taxon>
        <taxon>Bacillati</taxon>
        <taxon>Actinomycetota</taxon>
        <taxon>Actinomycetes</taxon>
        <taxon>Pseudonocardiales</taxon>
        <taxon>Pseudonocardiaceae</taxon>
        <taxon>Saccharothrix</taxon>
    </lineage>
</organism>
<dbReference type="Proteomes" id="UP000268727">
    <property type="component" value="Unassembled WGS sequence"/>
</dbReference>
<accession>A0A3N1H169</accession>
<dbReference type="EMBL" id="RJKM01000001">
    <property type="protein sequence ID" value="ROP36260.1"/>
    <property type="molecule type" value="Genomic_DNA"/>
</dbReference>
<proteinExistence type="predicted"/>
<protein>
    <submittedName>
        <fullName evidence="1">Uncharacterized protein</fullName>
    </submittedName>
</protein>
<keyword evidence="2" id="KW-1185">Reference proteome</keyword>
<sequence>MTIPTEFAIEEPPPAGRTQTRLDLMVDVSAKHTLFPSDTCGCGEAFTFREVGGRTDTRSWQRHVMQAVLLAVIDSVGTELPEPIASAVQAARLVDDLAVHQVLASHKALLEEIRVALISYQALEEHYGGELADARADVDTLVATVRERQSAIEILARELYTVRRELAEHDRQAARDRIVRQAHRAYGRASRTIGAQRALIDQNRLRLDETHSVIERQETRLITARTRLRLMLGLESPAYSGMSLEDLLDVATQRLRPNSSQGDDRRG</sequence>